<feature type="transmembrane region" description="Helical" evidence="6">
    <location>
        <begin position="271"/>
        <end position="297"/>
    </location>
</feature>
<evidence type="ECO:0000256" key="5">
    <source>
        <dbReference type="SAM" id="MobiDB-lite"/>
    </source>
</evidence>
<dbReference type="PROSITE" id="PS01346">
    <property type="entry name" value="CLAUDIN"/>
    <property type="match status" value="1"/>
</dbReference>
<keyword evidence="2 6" id="KW-0812">Transmembrane</keyword>
<dbReference type="InterPro" id="IPR017974">
    <property type="entry name" value="Claudin_CS"/>
</dbReference>
<dbReference type="EMBL" id="MU001671">
    <property type="protein sequence ID" value="KAF2461258.1"/>
    <property type="molecule type" value="Genomic_DNA"/>
</dbReference>
<evidence type="ECO:0000313" key="8">
    <source>
        <dbReference type="Proteomes" id="UP000799766"/>
    </source>
</evidence>
<dbReference type="Pfam" id="PF06687">
    <property type="entry name" value="SUR7"/>
    <property type="match status" value="1"/>
</dbReference>
<feature type="region of interest" description="Disordered" evidence="5">
    <location>
        <begin position="304"/>
        <end position="346"/>
    </location>
</feature>
<feature type="region of interest" description="Disordered" evidence="5">
    <location>
        <begin position="1"/>
        <end position="48"/>
    </location>
</feature>
<dbReference type="GO" id="GO:0005886">
    <property type="term" value="C:plasma membrane"/>
    <property type="evidence" value="ECO:0007669"/>
    <property type="project" value="InterPro"/>
</dbReference>
<dbReference type="OrthoDB" id="2327445at2759"/>
<dbReference type="GO" id="GO:0031505">
    <property type="term" value="P:fungal-type cell wall organization"/>
    <property type="evidence" value="ECO:0007669"/>
    <property type="project" value="TreeGrafter"/>
</dbReference>
<dbReference type="GO" id="GO:0051285">
    <property type="term" value="C:cell cortex of cell tip"/>
    <property type="evidence" value="ECO:0007669"/>
    <property type="project" value="TreeGrafter"/>
</dbReference>
<evidence type="ECO:0000256" key="3">
    <source>
        <dbReference type="ARBA" id="ARBA00022989"/>
    </source>
</evidence>
<feature type="compositionally biased region" description="Low complexity" evidence="5">
    <location>
        <begin position="26"/>
        <end position="43"/>
    </location>
</feature>
<evidence type="ECO:0000256" key="1">
    <source>
        <dbReference type="ARBA" id="ARBA00004141"/>
    </source>
</evidence>
<evidence type="ECO:0000256" key="4">
    <source>
        <dbReference type="ARBA" id="ARBA00023136"/>
    </source>
</evidence>
<evidence type="ECO:0000313" key="7">
    <source>
        <dbReference type="EMBL" id="KAF2461258.1"/>
    </source>
</evidence>
<dbReference type="InterPro" id="IPR009571">
    <property type="entry name" value="SUR7/Rim9-like_fungi"/>
</dbReference>
<name>A0A6A6PBG5_9PEZI</name>
<accession>A0A6A6PBG5</accession>
<feature type="transmembrane region" description="Helical" evidence="6">
    <location>
        <begin position="65"/>
        <end position="85"/>
    </location>
</feature>
<keyword evidence="4 6" id="KW-0472">Membrane</keyword>
<comment type="subcellular location">
    <subcellularLocation>
        <location evidence="1">Membrane</location>
        <topology evidence="1">Multi-pass membrane protein</topology>
    </subcellularLocation>
</comment>
<keyword evidence="8" id="KW-1185">Reference proteome</keyword>
<gene>
    <name evidence="7" type="ORF">BDY21DRAFT_331554</name>
</gene>
<feature type="compositionally biased region" description="Basic residues" evidence="5">
    <location>
        <begin position="332"/>
        <end position="346"/>
    </location>
</feature>
<dbReference type="InterPro" id="IPR052413">
    <property type="entry name" value="SUR7_domain"/>
</dbReference>
<sequence>MARLPSIEPVKKLRQWAPNPRRQPKSEPAAPSSADGSSPDSSPTLEAGHRPHLWIRGTVRTRKRLALLTSFLHFVSLVFLILAEIGNTYDMPVLRNTYFIKLDLSDIIPRSVPNAVLINSIARTLGLHDFYQVGLWNYCEGYNTDGITHCSDTTVLYWFNPVQILQSQLIAGATIALPNEINDILDIIKIASNWMFALFILGAVLSTVLIFLVPAAVYSRWTAVPLVTLTTLNALAIGAASIIGTAMFVIFHSVVSSVAEVNIHSDLSGRMYAFIWIATACAALSWLVHVSFACCCVSRRDVARGVPEKAKAEKKRGSSEAGDSHDAEKRSSGRKRLAFGRKKGGE</sequence>
<organism evidence="7 8">
    <name type="scientific">Lineolata rhizophorae</name>
    <dbReference type="NCBI Taxonomy" id="578093"/>
    <lineage>
        <taxon>Eukaryota</taxon>
        <taxon>Fungi</taxon>
        <taxon>Dikarya</taxon>
        <taxon>Ascomycota</taxon>
        <taxon>Pezizomycotina</taxon>
        <taxon>Dothideomycetes</taxon>
        <taxon>Dothideomycetes incertae sedis</taxon>
        <taxon>Lineolatales</taxon>
        <taxon>Lineolataceae</taxon>
        <taxon>Lineolata</taxon>
    </lineage>
</organism>
<feature type="transmembrane region" description="Helical" evidence="6">
    <location>
        <begin position="230"/>
        <end position="251"/>
    </location>
</feature>
<dbReference type="Proteomes" id="UP000799766">
    <property type="component" value="Unassembled WGS sequence"/>
</dbReference>
<feature type="transmembrane region" description="Helical" evidence="6">
    <location>
        <begin position="194"/>
        <end position="218"/>
    </location>
</feature>
<dbReference type="PANTHER" id="PTHR28019">
    <property type="entry name" value="CELL MEMBRANE PROTEIN YLR413W-RELATED"/>
    <property type="match status" value="1"/>
</dbReference>
<feature type="compositionally biased region" description="Basic and acidic residues" evidence="5">
    <location>
        <begin position="304"/>
        <end position="331"/>
    </location>
</feature>
<proteinExistence type="predicted"/>
<evidence type="ECO:0000256" key="6">
    <source>
        <dbReference type="SAM" id="Phobius"/>
    </source>
</evidence>
<dbReference type="PANTHER" id="PTHR28019:SF2">
    <property type="entry name" value="CELL MEMBRANE PROTEIN YLR413W-RELATED"/>
    <property type="match status" value="1"/>
</dbReference>
<evidence type="ECO:0000256" key="2">
    <source>
        <dbReference type="ARBA" id="ARBA00022692"/>
    </source>
</evidence>
<reference evidence="7" key="1">
    <citation type="journal article" date="2020" name="Stud. Mycol.">
        <title>101 Dothideomycetes genomes: a test case for predicting lifestyles and emergence of pathogens.</title>
        <authorList>
            <person name="Haridas S."/>
            <person name="Albert R."/>
            <person name="Binder M."/>
            <person name="Bloem J."/>
            <person name="Labutti K."/>
            <person name="Salamov A."/>
            <person name="Andreopoulos B."/>
            <person name="Baker S."/>
            <person name="Barry K."/>
            <person name="Bills G."/>
            <person name="Bluhm B."/>
            <person name="Cannon C."/>
            <person name="Castanera R."/>
            <person name="Culley D."/>
            <person name="Daum C."/>
            <person name="Ezra D."/>
            <person name="Gonzalez J."/>
            <person name="Henrissat B."/>
            <person name="Kuo A."/>
            <person name="Liang C."/>
            <person name="Lipzen A."/>
            <person name="Lutzoni F."/>
            <person name="Magnuson J."/>
            <person name="Mondo S."/>
            <person name="Nolan M."/>
            <person name="Ohm R."/>
            <person name="Pangilinan J."/>
            <person name="Park H.-J."/>
            <person name="Ramirez L."/>
            <person name="Alfaro M."/>
            <person name="Sun H."/>
            <person name="Tritt A."/>
            <person name="Yoshinaga Y."/>
            <person name="Zwiers L.-H."/>
            <person name="Turgeon B."/>
            <person name="Goodwin S."/>
            <person name="Spatafora J."/>
            <person name="Crous P."/>
            <person name="Grigoriev I."/>
        </authorList>
    </citation>
    <scope>NUCLEOTIDE SEQUENCE</scope>
    <source>
        <strain evidence="7">ATCC 16933</strain>
    </source>
</reference>
<keyword evidence="3 6" id="KW-1133">Transmembrane helix</keyword>
<protein>
    <submittedName>
        <fullName evidence="7">SUR7/PalI family-domain-containing protein</fullName>
    </submittedName>
</protein>
<dbReference type="AlphaFoldDB" id="A0A6A6PBG5"/>